<protein>
    <recommendedName>
        <fullName evidence="5">Transferrin-binding protein B C-lobe/N-lobe beta barrel domain-containing protein</fullName>
    </recommendedName>
</protein>
<feature type="compositionally biased region" description="Acidic residues" evidence="1">
    <location>
        <begin position="31"/>
        <end position="47"/>
    </location>
</feature>
<dbReference type="Proteomes" id="UP000198728">
    <property type="component" value="Unassembled WGS sequence"/>
</dbReference>
<dbReference type="STRING" id="441112.SAMN04488094_102618"/>
<evidence type="ECO:0000313" key="4">
    <source>
        <dbReference type="Proteomes" id="UP000198728"/>
    </source>
</evidence>
<sequence>MTKNLALILALFGMLAACSDGSGSNPVFNEPVDEEPGDTGDEPITPDDDVKIAVPESLAQNVSRITYSKGRKAKDDSDDKLRVKLSALDQPPKVATYLRNAALDVPGYKAFSVQDDPLDRMFVAVTAEDKKGNVRATAVADGGQFRRFFRGTSYERTGEYTHPTTGLVSFAGRYAGVTNLNDLDQDQRLDVPRGTDSSLYPAQPRQTKGKVFLNVDFDDNAVNGSIYERKFADNGEKLSDVNLVEGTMNKKGEFLGTAELTQAPGRGGRMVDVVSPQGAGPFGGVIGTDAKALAGTVVLDSVFHGDDPRDGDLDAEVGTFVLPRCGTRGAPKICKKLGDFD</sequence>
<gene>
    <name evidence="3" type="ORF">SAMN04488094_102618</name>
</gene>
<name>A0A1I1GKS4_9RHOB</name>
<evidence type="ECO:0000256" key="2">
    <source>
        <dbReference type="SAM" id="SignalP"/>
    </source>
</evidence>
<feature type="chain" id="PRO_5011549143" description="Transferrin-binding protein B C-lobe/N-lobe beta barrel domain-containing protein" evidence="2">
    <location>
        <begin position="20"/>
        <end position="341"/>
    </location>
</feature>
<dbReference type="SUPFAM" id="SSF56925">
    <property type="entry name" value="OMPA-like"/>
    <property type="match status" value="1"/>
</dbReference>
<feature type="region of interest" description="Disordered" evidence="1">
    <location>
        <begin position="23"/>
        <end position="49"/>
    </location>
</feature>
<dbReference type="AlphaFoldDB" id="A0A1I1GKS4"/>
<keyword evidence="2" id="KW-0732">Signal</keyword>
<accession>A0A1I1GKS4</accession>
<evidence type="ECO:0000256" key="1">
    <source>
        <dbReference type="SAM" id="MobiDB-lite"/>
    </source>
</evidence>
<keyword evidence="4" id="KW-1185">Reference proteome</keyword>
<evidence type="ECO:0008006" key="5">
    <source>
        <dbReference type="Google" id="ProtNLM"/>
    </source>
</evidence>
<dbReference type="RefSeq" id="WP_093359940.1">
    <property type="nucleotide sequence ID" value="NZ_FOLG01000002.1"/>
</dbReference>
<evidence type="ECO:0000313" key="3">
    <source>
        <dbReference type="EMBL" id="SFC12081.1"/>
    </source>
</evidence>
<dbReference type="PROSITE" id="PS51257">
    <property type="entry name" value="PROKAR_LIPOPROTEIN"/>
    <property type="match status" value="1"/>
</dbReference>
<organism evidence="3 4">
    <name type="scientific">Tropicimonas isoalkanivorans</name>
    <dbReference type="NCBI Taxonomy" id="441112"/>
    <lineage>
        <taxon>Bacteria</taxon>
        <taxon>Pseudomonadati</taxon>
        <taxon>Pseudomonadota</taxon>
        <taxon>Alphaproteobacteria</taxon>
        <taxon>Rhodobacterales</taxon>
        <taxon>Roseobacteraceae</taxon>
        <taxon>Tropicimonas</taxon>
    </lineage>
</organism>
<dbReference type="EMBL" id="FOLG01000002">
    <property type="protein sequence ID" value="SFC12081.1"/>
    <property type="molecule type" value="Genomic_DNA"/>
</dbReference>
<dbReference type="OrthoDB" id="7851370at2"/>
<dbReference type="Gene3D" id="2.40.160.90">
    <property type="match status" value="1"/>
</dbReference>
<reference evidence="3 4" key="1">
    <citation type="submission" date="2016-10" db="EMBL/GenBank/DDBJ databases">
        <authorList>
            <person name="de Groot N.N."/>
        </authorList>
    </citation>
    <scope>NUCLEOTIDE SEQUENCE [LARGE SCALE GENOMIC DNA]</scope>
    <source>
        <strain evidence="3 4">DSM 19548</strain>
    </source>
</reference>
<proteinExistence type="predicted"/>
<dbReference type="InterPro" id="IPR011250">
    <property type="entry name" value="OMP/PagP_B-barrel"/>
</dbReference>
<feature type="signal peptide" evidence="2">
    <location>
        <begin position="1"/>
        <end position="19"/>
    </location>
</feature>